<evidence type="ECO:0000259" key="6">
    <source>
        <dbReference type="Pfam" id="PF04130"/>
    </source>
</evidence>
<dbReference type="Gene3D" id="1.20.120.1900">
    <property type="entry name" value="Gamma-tubulin complex, C-terminal domain"/>
    <property type="match status" value="1"/>
</dbReference>
<keyword evidence="8" id="KW-1185">Reference proteome</keyword>
<evidence type="ECO:0000256" key="3">
    <source>
        <dbReference type="ARBA" id="ARBA00022490"/>
    </source>
</evidence>
<evidence type="ECO:0000256" key="1">
    <source>
        <dbReference type="ARBA" id="ARBA00004245"/>
    </source>
</evidence>
<name>A0A9P7FMN6_9AGAR</name>
<dbReference type="EMBL" id="JABCKI010006285">
    <property type="protein sequence ID" value="KAG5634757.1"/>
    <property type="molecule type" value="Genomic_DNA"/>
</dbReference>
<comment type="caution">
    <text evidence="7">The sequence shown here is derived from an EMBL/GenBank/DDBJ whole genome shotgun (WGS) entry which is preliminary data.</text>
</comment>
<dbReference type="GO" id="GO:0005816">
    <property type="term" value="C:spindle pole body"/>
    <property type="evidence" value="ECO:0007669"/>
    <property type="project" value="UniProtKB-ARBA"/>
</dbReference>
<dbReference type="Pfam" id="PF04130">
    <property type="entry name" value="GCP_C_terminal"/>
    <property type="match status" value="1"/>
</dbReference>
<comment type="similarity">
    <text evidence="2">Belongs to the TUBGCP family.</text>
</comment>
<evidence type="ECO:0000256" key="2">
    <source>
        <dbReference type="ARBA" id="ARBA00010337"/>
    </source>
</evidence>
<dbReference type="Proteomes" id="UP000717328">
    <property type="component" value="Unassembled WGS sequence"/>
</dbReference>
<feature type="domain" description="Gamma tubulin complex component C-terminal" evidence="6">
    <location>
        <begin position="2"/>
        <end position="211"/>
    </location>
</feature>
<dbReference type="GO" id="GO:0007020">
    <property type="term" value="P:microtubule nucleation"/>
    <property type="evidence" value="ECO:0007669"/>
    <property type="project" value="UniProtKB-ARBA"/>
</dbReference>
<reference evidence="7" key="2">
    <citation type="submission" date="2021-10" db="EMBL/GenBank/DDBJ databases">
        <title>Phylogenomics reveals ancestral predisposition of the termite-cultivated fungus Termitomyces towards a domesticated lifestyle.</title>
        <authorList>
            <person name="Auxier B."/>
            <person name="Grum-Grzhimaylo A."/>
            <person name="Cardenas M.E."/>
            <person name="Lodge J.D."/>
            <person name="Laessoe T."/>
            <person name="Pedersen O."/>
            <person name="Smith M.E."/>
            <person name="Kuyper T.W."/>
            <person name="Franco-Molano E.A."/>
            <person name="Baroni T.J."/>
            <person name="Aanen D.K."/>
        </authorList>
    </citation>
    <scope>NUCLEOTIDE SEQUENCE</scope>
    <source>
        <strain evidence="7">D49</strain>
    </source>
</reference>
<keyword evidence="4" id="KW-0493">Microtubule</keyword>
<evidence type="ECO:0000313" key="8">
    <source>
        <dbReference type="Proteomes" id="UP000717328"/>
    </source>
</evidence>
<dbReference type="AlphaFoldDB" id="A0A9P7FMN6"/>
<dbReference type="GO" id="GO:0005874">
    <property type="term" value="C:microtubule"/>
    <property type="evidence" value="ECO:0007669"/>
    <property type="project" value="UniProtKB-KW"/>
</dbReference>
<accession>A0A9P7FMN6</accession>
<dbReference type="GO" id="GO:0043015">
    <property type="term" value="F:gamma-tubulin binding"/>
    <property type="evidence" value="ECO:0007669"/>
    <property type="project" value="InterPro"/>
</dbReference>
<dbReference type="InterPro" id="IPR042241">
    <property type="entry name" value="GCP_C_sf"/>
</dbReference>
<evidence type="ECO:0000313" key="7">
    <source>
        <dbReference type="EMBL" id="KAG5634757.1"/>
    </source>
</evidence>
<keyword evidence="3" id="KW-0963">Cytoplasm</keyword>
<protein>
    <recommendedName>
        <fullName evidence="6">Gamma tubulin complex component C-terminal domain-containing protein</fullName>
    </recommendedName>
</protein>
<dbReference type="InterPro" id="IPR040457">
    <property type="entry name" value="GCP_C"/>
</dbReference>
<keyword evidence="5" id="KW-0206">Cytoskeleton</keyword>
<dbReference type="GO" id="GO:0000930">
    <property type="term" value="C:gamma-tubulin complex"/>
    <property type="evidence" value="ECO:0007669"/>
    <property type="project" value="UniProtKB-ARBA"/>
</dbReference>
<evidence type="ECO:0000256" key="5">
    <source>
        <dbReference type="ARBA" id="ARBA00023212"/>
    </source>
</evidence>
<organism evidence="7 8">
    <name type="scientific">Sphagnurus paluster</name>
    <dbReference type="NCBI Taxonomy" id="117069"/>
    <lineage>
        <taxon>Eukaryota</taxon>
        <taxon>Fungi</taxon>
        <taxon>Dikarya</taxon>
        <taxon>Basidiomycota</taxon>
        <taxon>Agaricomycotina</taxon>
        <taxon>Agaricomycetes</taxon>
        <taxon>Agaricomycetidae</taxon>
        <taxon>Agaricales</taxon>
        <taxon>Tricholomatineae</taxon>
        <taxon>Lyophyllaceae</taxon>
        <taxon>Sphagnurus</taxon>
    </lineage>
</organism>
<sequence length="216" mass="23921">MRVEHALGSFFRMIRPTATPLFPTLAESRKLILHFRFVAQSLVSNLSTYVFDTAISGNFDPFLARLSSSLNSAEVEATFSDVFALAKSHSRLLDDILSACLLRSGQRVAGEVLRNALELILEFTVVVGERYRGRMEEYQAAPLLEDIAKKFFVKMAILTKGLKGLADKNGSVIMALPLQGSQTGVELVRKPTGGIEALHHLLVRLDLGNWWSMNKA</sequence>
<reference evidence="7" key="1">
    <citation type="submission" date="2021-02" db="EMBL/GenBank/DDBJ databases">
        <authorList>
            <person name="Nieuwenhuis M."/>
            <person name="Van De Peppel L.J.J."/>
        </authorList>
    </citation>
    <scope>NUCLEOTIDE SEQUENCE</scope>
    <source>
        <strain evidence="7">D49</strain>
    </source>
</reference>
<proteinExistence type="inferred from homology"/>
<evidence type="ECO:0000256" key="4">
    <source>
        <dbReference type="ARBA" id="ARBA00022701"/>
    </source>
</evidence>
<gene>
    <name evidence="7" type="ORF">H0H81_000888</name>
</gene>
<dbReference type="OrthoDB" id="775571at2759"/>
<comment type="subcellular location">
    <subcellularLocation>
        <location evidence="1">Cytoplasm</location>
        <location evidence="1">Cytoskeleton</location>
    </subcellularLocation>
</comment>